<dbReference type="EMBL" id="RSFE01000007">
    <property type="protein sequence ID" value="RWU09125.1"/>
    <property type="molecule type" value="Genomic_DNA"/>
</dbReference>
<keyword evidence="4" id="KW-1185">Reference proteome</keyword>
<dbReference type="GO" id="GO:0006508">
    <property type="term" value="P:proteolysis"/>
    <property type="evidence" value="ECO:0007669"/>
    <property type="project" value="UniProtKB-KW"/>
</dbReference>
<dbReference type="InterPro" id="IPR009003">
    <property type="entry name" value="Peptidase_S1_PA"/>
</dbReference>
<protein>
    <submittedName>
        <fullName evidence="3">Serine protease</fullName>
    </submittedName>
</protein>
<evidence type="ECO:0000313" key="4">
    <source>
        <dbReference type="Proteomes" id="UP000288789"/>
    </source>
</evidence>
<dbReference type="SUPFAM" id="SSF50494">
    <property type="entry name" value="Trypsin-like serine proteases"/>
    <property type="match status" value="1"/>
</dbReference>
<gene>
    <name evidence="3" type="ORF">EGC76_09410</name>
</gene>
<name>A0A443YYH2_9GAMM</name>
<feature type="chain" id="PRO_5019038896" evidence="2">
    <location>
        <begin position="26"/>
        <end position="539"/>
    </location>
</feature>
<dbReference type="OrthoDB" id="9554314at2"/>
<reference evidence="3 4" key="1">
    <citation type="submission" date="2018-12" db="EMBL/GenBank/DDBJ databases">
        <authorList>
            <person name="Li A."/>
            <person name="Zhang M."/>
            <person name="Zhu H."/>
        </authorList>
    </citation>
    <scope>NUCLEOTIDE SEQUENCE [LARGE SCALE GENOMIC DNA]</scope>
    <source>
        <strain evidence="3 4">R04H25</strain>
    </source>
</reference>
<evidence type="ECO:0000313" key="3">
    <source>
        <dbReference type="EMBL" id="RWU09125.1"/>
    </source>
</evidence>
<dbReference type="Proteomes" id="UP000288789">
    <property type="component" value="Unassembled WGS sequence"/>
</dbReference>
<comment type="caution">
    <text evidence="3">The sequence shown here is derived from an EMBL/GenBank/DDBJ whole genome shotgun (WGS) entry which is preliminary data.</text>
</comment>
<sequence>MKLFTNRPIASLLVFSCCLTTPALASDVLVSADFNVGQGFNYLVDDQCYVLTPNHVMGTATSANVMLPTRQYHTADVTHVFDVDMAILKADIPAAQCNRNTFLQVSDLNKLLEVYQNGVLKTRLADGSVLQTKIVISAVDDSEFLAIKPERADEPFKQGYSGSILFVAEQAAGVLLEVDDAGGIVYRADALTAMLNKHFDISSNEEASENTTDKAADGDAETTTSSHLAGRLATNQIKDYSVKMQENSPVEFVLTELDSDSVKFAIQILDKRENELFEDSFWSNRAYSFAFTPPRTDEFTVRVIGLQDFGKFDIKMNDFSFDAELRGAGNQLEIPGNIRVKIAPNAVAEYPFNGEANSPAEFTLNEVAGSSFKYALHIIDSAGNELYKDSFWSNRNYTYAFTPQQNDAYTVRLIGLQGYGQTDINVSQWNTNTALTGAQNVVAAGDIVTNKIADNAVAEYRMMMTANAPIDFKLESQSLSTKFRLEVIDETGEVRYSDSFWSGNNSRFVFTPLSSDVHIIRITGLQRHGTFYFKLFDYD</sequence>
<dbReference type="AlphaFoldDB" id="A0A443YYH2"/>
<proteinExistence type="predicted"/>
<keyword evidence="2" id="KW-0732">Signal</keyword>
<accession>A0A443YYH2</accession>
<feature type="signal peptide" evidence="2">
    <location>
        <begin position="1"/>
        <end position="25"/>
    </location>
</feature>
<keyword evidence="3" id="KW-0645">Protease</keyword>
<evidence type="ECO:0000256" key="1">
    <source>
        <dbReference type="SAM" id="MobiDB-lite"/>
    </source>
</evidence>
<keyword evidence="3" id="KW-0378">Hydrolase</keyword>
<dbReference type="InterPro" id="IPR043504">
    <property type="entry name" value="Peptidase_S1_PA_chymotrypsin"/>
</dbReference>
<organism evidence="3 4">
    <name type="scientific">Pseudidiomarina gelatinasegens</name>
    <dbReference type="NCBI Taxonomy" id="2487740"/>
    <lineage>
        <taxon>Bacteria</taxon>
        <taxon>Pseudomonadati</taxon>
        <taxon>Pseudomonadota</taxon>
        <taxon>Gammaproteobacteria</taxon>
        <taxon>Alteromonadales</taxon>
        <taxon>Idiomarinaceae</taxon>
        <taxon>Pseudidiomarina</taxon>
    </lineage>
</organism>
<evidence type="ECO:0000256" key="2">
    <source>
        <dbReference type="SAM" id="SignalP"/>
    </source>
</evidence>
<feature type="region of interest" description="Disordered" evidence="1">
    <location>
        <begin position="204"/>
        <end position="227"/>
    </location>
</feature>
<dbReference type="Gene3D" id="2.40.10.10">
    <property type="entry name" value="Trypsin-like serine proteases"/>
    <property type="match status" value="1"/>
</dbReference>
<dbReference type="GO" id="GO:0008233">
    <property type="term" value="F:peptidase activity"/>
    <property type="evidence" value="ECO:0007669"/>
    <property type="project" value="UniProtKB-KW"/>
</dbReference>
<dbReference type="RefSeq" id="WP_128352743.1">
    <property type="nucleotide sequence ID" value="NZ_RSFE01000007.1"/>
</dbReference>